<accession>A0A6N7XR02</accession>
<gene>
    <name evidence="1" type="ORF">FYJ68_04700</name>
</gene>
<dbReference type="InterPro" id="IPR029058">
    <property type="entry name" value="AB_hydrolase_fold"/>
</dbReference>
<dbReference type="PANTHER" id="PTHR48098:SF1">
    <property type="entry name" value="DIACYLGLYCEROL ACYLTRANSFERASE_MYCOLYLTRANSFERASE AG85A"/>
    <property type="match status" value="1"/>
</dbReference>
<dbReference type="AlphaFoldDB" id="A0A6N7XR02"/>
<sequence length="260" mass="28494">MPLSTLSGDLYSESLRITQHVNIIIPDKSDDFWSTIDDEVRVLYLLHGLGANADEWTRFSMIEAYAKIYDLAVVMPDGNRSFYENAPSGPRYLEWVSQELPAIIHAWFNLPSDREHTFIAGESMGGYGALSIGLENPGAYGGIVALSPVTDPTILASDFSELFFGAAEQAAVFGSQGPSKADSIVAKAEQSVKQNGAGAIPRIIQMVGADDPFAPHVRSTAEELTSLGIENSYSSWPGRHDFLFWNEAIERSIRMLCEVE</sequence>
<organism evidence="1 2">
    <name type="scientific">Olsenella porci</name>
    <dbReference type="NCBI Taxonomy" id="2652279"/>
    <lineage>
        <taxon>Bacteria</taxon>
        <taxon>Bacillati</taxon>
        <taxon>Actinomycetota</taxon>
        <taxon>Coriobacteriia</taxon>
        <taxon>Coriobacteriales</taxon>
        <taxon>Atopobiaceae</taxon>
        <taxon>Olsenella</taxon>
    </lineage>
</organism>
<dbReference type="SUPFAM" id="SSF53474">
    <property type="entry name" value="alpha/beta-Hydrolases"/>
    <property type="match status" value="1"/>
</dbReference>
<dbReference type="Gene3D" id="3.40.50.1820">
    <property type="entry name" value="alpha/beta hydrolase"/>
    <property type="match status" value="1"/>
</dbReference>
<evidence type="ECO:0000313" key="2">
    <source>
        <dbReference type="Proteomes" id="UP000469325"/>
    </source>
</evidence>
<reference evidence="1 2" key="1">
    <citation type="submission" date="2019-08" db="EMBL/GenBank/DDBJ databases">
        <title>In-depth cultivation of the pig gut microbiome towards novel bacterial diversity and tailored functional studies.</title>
        <authorList>
            <person name="Wylensek D."/>
            <person name="Hitch T.C.A."/>
            <person name="Clavel T."/>
        </authorList>
    </citation>
    <scope>NUCLEOTIDE SEQUENCE [LARGE SCALE GENOMIC DNA]</scope>
    <source>
        <strain evidence="1 2">CA-Schmier-601-WT-1</strain>
    </source>
</reference>
<evidence type="ECO:0000313" key="1">
    <source>
        <dbReference type="EMBL" id="MST72406.1"/>
    </source>
</evidence>
<keyword evidence="2" id="KW-1185">Reference proteome</keyword>
<protein>
    <recommendedName>
        <fullName evidence="3">Esterase</fullName>
    </recommendedName>
</protein>
<evidence type="ECO:0008006" key="3">
    <source>
        <dbReference type="Google" id="ProtNLM"/>
    </source>
</evidence>
<dbReference type="InterPro" id="IPR050583">
    <property type="entry name" value="Mycobacterial_A85_antigen"/>
</dbReference>
<dbReference type="GO" id="GO:0016747">
    <property type="term" value="F:acyltransferase activity, transferring groups other than amino-acyl groups"/>
    <property type="evidence" value="ECO:0007669"/>
    <property type="project" value="TreeGrafter"/>
</dbReference>
<dbReference type="EMBL" id="VUNC01000003">
    <property type="protein sequence ID" value="MST72406.1"/>
    <property type="molecule type" value="Genomic_DNA"/>
</dbReference>
<proteinExistence type="predicted"/>
<comment type="caution">
    <text evidence="1">The sequence shown here is derived from an EMBL/GenBank/DDBJ whole genome shotgun (WGS) entry which is preliminary data.</text>
</comment>
<name>A0A6N7XR02_9ACTN</name>
<dbReference type="InterPro" id="IPR000801">
    <property type="entry name" value="Esterase-like"/>
</dbReference>
<dbReference type="Pfam" id="PF00756">
    <property type="entry name" value="Esterase"/>
    <property type="match status" value="1"/>
</dbReference>
<dbReference type="Proteomes" id="UP000469325">
    <property type="component" value="Unassembled WGS sequence"/>
</dbReference>
<dbReference type="PANTHER" id="PTHR48098">
    <property type="entry name" value="ENTEROCHELIN ESTERASE-RELATED"/>
    <property type="match status" value="1"/>
</dbReference>